<proteinExistence type="predicted"/>
<protein>
    <submittedName>
        <fullName evidence="1">Uncharacterized protein</fullName>
    </submittedName>
</protein>
<dbReference type="RefSeq" id="WP_323574570.1">
    <property type="nucleotide sequence ID" value="NZ_JAYGJQ010000001.1"/>
</dbReference>
<name>A0ABU5VQ03_9BACT</name>
<evidence type="ECO:0000313" key="2">
    <source>
        <dbReference type="Proteomes" id="UP001302274"/>
    </source>
</evidence>
<organism evidence="1 2">
    <name type="scientific">Bacteriovorax antarcticus</name>
    <dbReference type="NCBI Taxonomy" id="3088717"/>
    <lineage>
        <taxon>Bacteria</taxon>
        <taxon>Pseudomonadati</taxon>
        <taxon>Bdellovibrionota</taxon>
        <taxon>Bacteriovoracia</taxon>
        <taxon>Bacteriovoracales</taxon>
        <taxon>Bacteriovoracaceae</taxon>
        <taxon>Bacteriovorax</taxon>
    </lineage>
</organism>
<gene>
    <name evidence="1" type="ORF">SHI21_02660</name>
</gene>
<dbReference type="EMBL" id="JAYGJQ010000001">
    <property type="protein sequence ID" value="MEA9355081.1"/>
    <property type="molecule type" value="Genomic_DNA"/>
</dbReference>
<dbReference type="Proteomes" id="UP001302274">
    <property type="component" value="Unassembled WGS sequence"/>
</dbReference>
<reference evidence="1 2" key="1">
    <citation type="submission" date="2023-11" db="EMBL/GenBank/DDBJ databases">
        <title>A Novel Polar Bacteriovorax (B. antarcticus) Isolated from the Biocrust in Antarctica.</title>
        <authorList>
            <person name="Mun W."/>
            <person name="Choi S.Y."/>
            <person name="Mitchell R.J."/>
        </authorList>
    </citation>
    <scope>NUCLEOTIDE SEQUENCE [LARGE SCALE GENOMIC DNA]</scope>
    <source>
        <strain evidence="1 2">PP10</strain>
    </source>
</reference>
<sequence>MSLVQERMVDQIVESFVGSAQAAPGMLSDFRYVNFTTSGGIPRWYFDLPIAPNGNDPYVANKQVITSMRMGSDNNPIGEYAHTKMGDFYLPLLWSYSIPLSNGGVGKLNELASSGLFIRGVDQGLDGHEFNLLRQNSPVPGGLTYSGLFADTGETPIPAATSANNFEHRSAKNKAIIPFNYRTDLKVLSSSFNSFKTTNPKSFNRRDMAQRTIEAAIKSIQKTQGTNSPYMSAIKANRDNAMELLSSDFATIDADYQVLYDKYQALIIAASKMPLPGVTTAPIYAKAGDSRFNVLISENNPGVQATAQTGDIRIGFENILPNPAFAHAFALAEFLITKNLSSSVVANLGFWNNFDIMNYNSFNPATQKYDLFESASKPRALSSDAHTTGAFPALILFTRHFHAYATCLHEFMTVLKAKNIYDQTLIHTTTDFNRIPRVDGSGADHGFSGCATSIFSGRIKQTLVVGNISQNSSSRGTWGDAADNSALGNRKINLGNVASTICSIFDLPTPAQNDSSLVTLGANKTVMIPKDKPKNAA</sequence>
<evidence type="ECO:0000313" key="1">
    <source>
        <dbReference type="EMBL" id="MEA9355081.1"/>
    </source>
</evidence>
<keyword evidence="2" id="KW-1185">Reference proteome</keyword>
<accession>A0ABU5VQ03</accession>
<comment type="caution">
    <text evidence="1">The sequence shown here is derived from an EMBL/GenBank/DDBJ whole genome shotgun (WGS) entry which is preliminary data.</text>
</comment>